<evidence type="ECO:0000256" key="7">
    <source>
        <dbReference type="ARBA" id="ARBA00023136"/>
    </source>
</evidence>
<feature type="transmembrane region" description="Helical" evidence="9">
    <location>
        <begin position="398"/>
        <end position="417"/>
    </location>
</feature>
<feature type="transmembrane region" description="Helical" evidence="9">
    <location>
        <begin position="468"/>
        <end position="488"/>
    </location>
</feature>
<organism evidence="10 11">
    <name type="scientific">Fodinicurvata halophila</name>
    <dbReference type="NCBI Taxonomy" id="1419723"/>
    <lineage>
        <taxon>Bacteria</taxon>
        <taxon>Pseudomonadati</taxon>
        <taxon>Pseudomonadota</taxon>
        <taxon>Alphaproteobacteria</taxon>
        <taxon>Rhodospirillales</taxon>
        <taxon>Rhodovibrionaceae</taxon>
        <taxon>Fodinicurvata</taxon>
    </lineage>
</organism>
<evidence type="ECO:0000256" key="2">
    <source>
        <dbReference type="ARBA" id="ARBA00022448"/>
    </source>
</evidence>
<dbReference type="CDD" id="cd06582">
    <property type="entry name" value="TM_PBP1_LivH_like"/>
    <property type="match status" value="1"/>
</dbReference>
<dbReference type="InterPro" id="IPR001851">
    <property type="entry name" value="ABC_transp_permease"/>
</dbReference>
<dbReference type="Proteomes" id="UP001595799">
    <property type="component" value="Unassembled WGS sequence"/>
</dbReference>
<dbReference type="Pfam" id="PF02653">
    <property type="entry name" value="BPD_transp_2"/>
    <property type="match status" value="2"/>
</dbReference>
<dbReference type="RefSeq" id="WP_382421603.1">
    <property type="nucleotide sequence ID" value="NZ_JBHSCW010000003.1"/>
</dbReference>
<feature type="transmembrane region" description="Helical" evidence="9">
    <location>
        <begin position="146"/>
        <end position="163"/>
    </location>
</feature>
<evidence type="ECO:0000256" key="9">
    <source>
        <dbReference type="SAM" id="Phobius"/>
    </source>
</evidence>
<sequence length="626" mass="67026">MDSLIIQLLTGLASASSLFLVASGLTIIFGVTRVVNFAHGSLYMLSAYIAVTLIQLWGGQAGGFWLAVLVAILAVALIGGLLEITVLRRLYRSPELFQLLATFGVVLIVQDVALAIWGPQDRFGVRPPGLDGAYTVLGRPVPTYDIFLIVLAPLVLLGLWLLFNRTRWGALVRAATEDPEMLSALGINQRWLLTAVFALGSMLAGLGGALELPKGSANLSMDMQIIASVFVVVVVGGMGSILGAYLAAVLVSLIRTFAISNAQVSLLGITVWQLELVSIFIVMAVVLVLRPWGLLGRPEALHRGGMSVEATVLRPPGRWHRLALGVLVLLLFLLPAVSANSYLMYIVSEMAVFALFAASLQFLMGLGGVISFGHAAYFGLGAYGAALAFRHLGLPMETALLAAPLLAGLGGLVFGWFCVRLSGVYLAMLTLAFAQIAWSIVFQWDSLTGGDNGLLGIWPSEWASDPVVFYYLVLGVVLVCLFLLRRFAYAPFGYTLRAGRDSPLRAEAIGIDVRQHRWLAFTLAAIFAGVAGGLFVFLKGSVSPDAMAIPQSVDALAMVLLGGVQSLTGPLFGAAIFTGLKAELMSLTNYWRFILGSLIVLLCVLFPRGIAGAERDISGWWPRRRS</sequence>
<proteinExistence type="inferred from homology"/>
<evidence type="ECO:0000256" key="8">
    <source>
        <dbReference type="ARBA" id="ARBA00037998"/>
    </source>
</evidence>
<keyword evidence="7 9" id="KW-0472">Membrane</keyword>
<dbReference type="CDD" id="cd06581">
    <property type="entry name" value="TM_PBP1_LivM_like"/>
    <property type="match status" value="1"/>
</dbReference>
<feature type="transmembrane region" description="Helical" evidence="9">
    <location>
        <begin position="558"/>
        <end position="578"/>
    </location>
</feature>
<feature type="transmembrane region" description="Helical" evidence="9">
    <location>
        <begin position="266"/>
        <end position="289"/>
    </location>
</feature>
<dbReference type="EMBL" id="JBHSCW010000003">
    <property type="protein sequence ID" value="MFC4351268.1"/>
    <property type="molecule type" value="Genomic_DNA"/>
</dbReference>
<dbReference type="InterPro" id="IPR052157">
    <property type="entry name" value="BCAA_transport_permease"/>
</dbReference>
<feature type="transmembrane region" description="Helical" evidence="9">
    <location>
        <begin position="590"/>
        <end position="611"/>
    </location>
</feature>
<feature type="transmembrane region" description="Helical" evidence="9">
    <location>
        <begin position="518"/>
        <end position="538"/>
    </location>
</feature>
<evidence type="ECO:0000256" key="4">
    <source>
        <dbReference type="ARBA" id="ARBA00022692"/>
    </source>
</evidence>
<comment type="caution">
    <text evidence="10">The sequence shown here is derived from an EMBL/GenBank/DDBJ whole genome shotgun (WGS) entry which is preliminary data.</text>
</comment>
<feature type="transmembrane region" description="Helical" evidence="9">
    <location>
        <begin position="6"/>
        <end position="29"/>
    </location>
</feature>
<evidence type="ECO:0000313" key="10">
    <source>
        <dbReference type="EMBL" id="MFC4351268.1"/>
    </source>
</evidence>
<feature type="transmembrane region" description="Helical" evidence="9">
    <location>
        <begin position="41"/>
        <end position="58"/>
    </location>
</feature>
<keyword evidence="5" id="KW-0029">Amino-acid transport</keyword>
<keyword evidence="11" id="KW-1185">Reference proteome</keyword>
<accession>A0ABV8ULD1</accession>
<keyword evidence="3" id="KW-1003">Cell membrane</keyword>
<feature type="transmembrane region" description="Helical" evidence="9">
    <location>
        <begin position="322"/>
        <end position="345"/>
    </location>
</feature>
<feature type="transmembrane region" description="Helical" evidence="9">
    <location>
        <begin position="96"/>
        <end position="117"/>
    </location>
</feature>
<comment type="subcellular location">
    <subcellularLocation>
        <location evidence="1">Cell membrane</location>
        <topology evidence="1">Multi-pass membrane protein</topology>
    </subcellularLocation>
</comment>
<name>A0ABV8ULD1_9PROT</name>
<evidence type="ECO:0000313" key="11">
    <source>
        <dbReference type="Proteomes" id="UP001595799"/>
    </source>
</evidence>
<feature type="transmembrane region" description="Helical" evidence="9">
    <location>
        <begin position="225"/>
        <end position="254"/>
    </location>
</feature>
<keyword evidence="2" id="KW-0813">Transport</keyword>
<dbReference type="InterPro" id="IPR043428">
    <property type="entry name" value="LivM-like"/>
</dbReference>
<feature type="transmembrane region" description="Helical" evidence="9">
    <location>
        <begin position="191"/>
        <end position="210"/>
    </location>
</feature>
<feature type="transmembrane region" description="Helical" evidence="9">
    <location>
        <begin position="352"/>
        <end position="378"/>
    </location>
</feature>
<reference evidence="11" key="1">
    <citation type="journal article" date="2019" name="Int. J. Syst. Evol. Microbiol.">
        <title>The Global Catalogue of Microorganisms (GCM) 10K type strain sequencing project: providing services to taxonomists for standard genome sequencing and annotation.</title>
        <authorList>
            <consortium name="The Broad Institute Genomics Platform"/>
            <consortium name="The Broad Institute Genome Sequencing Center for Infectious Disease"/>
            <person name="Wu L."/>
            <person name="Ma J."/>
        </authorList>
    </citation>
    <scope>NUCLEOTIDE SEQUENCE [LARGE SCALE GENOMIC DNA]</scope>
    <source>
        <strain evidence="11">CECT 8472</strain>
    </source>
</reference>
<gene>
    <name evidence="10" type="ORF">ACFOW6_06905</name>
</gene>
<evidence type="ECO:0000256" key="1">
    <source>
        <dbReference type="ARBA" id="ARBA00004651"/>
    </source>
</evidence>
<evidence type="ECO:0000256" key="5">
    <source>
        <dbReference type="ARBA" id="ARBA00022970"/>
    </source>
</evidence>
<comment type="similarity">
    <text evidence="8">Belongs to the binding-protein-dependent transport system permease family. LivHM subfamily.</text>
</comment>
<feature type="transmembrane region" description="Helical" evidence="9">
    <location>
        <begin position="64"/>
        <end position="84"/>
    </location>
</feature>
<protein>
    <submittedName>
        <fullName evidence="10">ABC transporter permease</fullName>
    </submittedName>
</protein>
<keyword evidence="6 9" id="KW-1133">Transmembrane helix</keyword>
<feature type="transmembrane region" description="Helical" evidence="9">
    <location>
        <begin position="424"/>
        <end position="444"/>
    </location>
</feature>
<evidence type="ECO:0000256" key="3">
    <source>
        <dbReference type="ARBA" id="ARBA00022475"/>
    </source>
</evidence>
<dbReference type="PANTHER" id="PTHR11795:SF442">
    <property type="entry name" value="ABC TRANSPORTER ATP-BINDING PROTEIN"/>
    <property type="match status" value="1"/>
</dbReference>
<dbReference type="PANTHER" id="PTHR11795">
    <property type="entry name" value="BRANCHED-CHAIN AMINO ACID TRANSPORT SYSTEM PERMEASE PROTEIN LIVH"/>
    <property type="match status" value="1"/>
</dbReference>
<keyword evidence="4 9" id="KW-0812">Transmembrane</keyword>
<evidence type="ECO:0000256" key="6">
    <source>
        <dbReference type="ARBA" id="ARBA00022989"/>
    </source>
</evidence>